<organism evidence="1">
    <name type="scientific">marine sediment metagenome</name>
    <dbReference type="NCBI Taxonomy" id="412755"/>
    <lineage>
        <taxon>unclassified sequences</taxon>
        <taxon>metagenomes</taxon>
        <taxon>ecological metagenomes</taxon>
    </lineage>
</organism>
<dbReference type="EMBL" id="BART01009908">
    <property type="protein sequence ID" value="GAG82533.1"/>
    <property type="molecule type" value="Genomic_DNA"/>
</dbReference>
<accession>X1BEK0</accession>
<reference evidence="1" key="1">
    <citation type="journal article" date="2014" name="Front. Microbiol.">
        <title>High frequency of phylogenetically diverse reductive dehalogenase-homologous genes in deep subseafloor sedimentary metagenomes.</title>
        <authorList>
            <person name="Kawai M."/>
            <person name="Futagami T."/>
            <person name="Toyoda A."/>
            <person name="Takaki Y."/>
            <person name="Nishi S."/>
            <person name="Hori S."/>
            <person name="Arai W."/>
            <person name="Tsubouchi T."/>
            <person name="Morono Y."/>
            <person name="Uchiyama I."/>
            <person name="Ito T."/>
            <person name="Fujiyama A."/>
            <person name="Inagaki F."/>
            <person name="Takami H."/>
        </authorList>
    </citation>
    <scope>NUCLEOTIDE SEQUENCE</scope>
    <source>
        <strain evidence="1">Expedition CK06-06</strain>
    </source>
</reference>
<proteinExistence type="predicted"/>
<sequence length="139" mass="15812">MNAAELISNSYYLSRVVGRNFETVSADQSSDGLTMLNDILSEKNISSAAISYHSVQNFTAVKGQEKYFIPNLVSLDTLTYEFSQVRFGLNEISRDRYFSSARVNDIESLPTQFFIERVLGGSNIYVYYIPNKELMQGKY</sequence>
<name>X1BEK0_9ZZZZ</name>
<evidence type="ECO:0000313" key="1">
    <source>
        <dbReference type="EMBL" id="GAG82533.1"/>
    </source>
</evidence>
<comment type="caution">
    <text evidence="1">The sequence shown here is derived from an EMBL/GenBank/DDBJ whole genome shotgun (WGS) entry which is preliminary data.</text>
</comment>
<dbReference type="AlphaFoldDB" id="X1BEK0"/>
<protein>
    <submittedName>
        <fullName evidence="1">Uncharacterized protein</fullName>
    </submittedName>
</protein>
<gene>
    <name evidence="1" type="ORF">S01H4_21781</name>
</gene>